<reference evidence="1 2" key="1">
    <citation type="journal article" date="2021" name="Front. Genet.">
        <title>Chromosome-Level Genome Assembly Reveals Significant Gene Expansion in the Toll and IMD Signaling Pathways of Dendrolimus kikuchii.</title>
        <authorList>
            <person name="Zhou J."/>
            <person name="Wu P."/>
            <person name="Xiong Z."/>
            <person name="Liu N."/>
            <person name="Zhao N."/>
            <person name="Ji M."/>
            <person name="Qiu Y."/>
            <person name="Yang B."/>
        </authorList>
    </citation>
    <scope>NUCLEOTIDE SEQUENCE [LARGE SCALE GENOMIC DNA]</scope>
    <source>
        <strain evidence="1">Ann1</strain>
    </source>
</reference>
<gene>
    <name evidence="1" type="ORF">K1T71_008675</name>
</gene>
<organism evidence="1 2">
    <name type="scientific">Dendrolimus kikuchii</name>
    <dbReference type="NCBI Taxonomy" id="765133"/>
    <lineage>
        <taxon>Eukaryota</taxon>
        <taxon>Metazoa</taxon>
        <taxon>Ecdysozoa</taxon>
        <taxon>Arthropoda</taxon>
        <taxon>Hexapoda</taxon>
        <taxon>Insecta</taxon>
        <taxon>Pterygota</taxon>
        <taxon>Neoptera</taxon>
        <taxon>Endopterygota</taxon>
        <taxon>Lepidoptera</taxon>
        <taxon>Glossata</taxon>
        <taxon>Ditrysia</taxon>
        <taxon>Bombycoidea</taxon>
        <taxon>Lasiocampidae</taxon>
        <taxon>Dendrolimus</taxon>
    </lineage>
</organism>
<keyword evidence="2" id="KW-1185">Reference proteome</keyword>
<evidence type="ECO:0000313" key="2">
    <source>
        <dbReference type="Proteomes" id="UP000824533"/>
    </source>
</evidence>
<proteinExistence type="predicted"/>
<evidence type="ECO:0000313" key="1">
    <source>
        <dbReference type="EMBL" id="KAJ0175516.1"/>
    </source>
</evidence>
<sequence length="637" mass="71710">MVRNYKKTTNQHAWSSEAMKKAVQKVVSGEMGYKKASKAHGVPQTTLERYVHRHRNNLSNIEITKKLGHYRTIFSQEQEEELVQYIKTMEARFHGLTSLELRRLAYEIAERNKMAHKFNADKCVAGVDWLKGFLKRHPDITYRKPEPTSAARAMGFNRVAVGKFYELLETVYDKDKITPQRIFNVDETGVSTVPKSHYKILASTGKRQVGTLTSAERGKLMTTIICFSAVGNYMPPMFIFPRKRMKPELLDGAPAGSWGECHESGWIQSHLFVLWLKRFIEWSHASKDEPVLLLLDGHATHVKTIEPLDVGFMKPLNTYYGNELKNWLRSHPGRVVSQYQTAGLFGKAFVAAATMTTAINSFRATGIWPVNKNIFTDADFAPAATTDNPDISEVAPHAPQTLNIADAEHQLTGINVYEKQCIATSTGFQTPPSVLISTNPSNSEQMRTIPGLLRVSSPQPGCSWMTDTLNTSAFVTTPEQIMPLPKENRTKLRATKRRGKTAVITESPYKNELIALKEAKEKKGQNQCRRKVTKIDLVSTVQERTTKKPKEPKRKNTKCVNESKGIQKKKGKSNKENTTPDNSGDEDAKCIYCGYLWSQSAEGWIKCIRCCLWAHCSCAGEDEEDEATHICALCVDD</sequence>
<accession>A0ACC1CV12</accession>
<comment type="caution">
    <text evidence="1">The sequence shown here is derived from an EMBL/GenBank/DDBJ whole genome shotgun (WGS) entry which is preliminary data.</text>
</comment>
<dbReference type="Proteomes" id="UP000824533">
    <property type="component" value="Linkage Group LG15"/>
</dbReference>
<dbReference type="EMBL" id="CM034401">
    <property type="protein sequence ID" value="KAJ0175516.1"/>
    <property type="molecule type" value="Genomic_DNA"/>
</dbReference>
<protein>
    <submittedName>
        <fullName evidence="1">Uncharacterized protein</fullName>
    </submittedName>
</protein>
<name>A0ACC1CV12_9NEOP</name>